<name>A0A562NGC2_9RHOB</name>
<evidence type="ECO:0000256" key="3">
    <source>
        <dbReference type="ARBA" id="ARBA00023125"/>
    </source>
</evidence>
<dbReference type="Gene3D" id="1.10.10.10">
    <property type="entry name" value="Winged helix-like DNA-binding domain superfamily/Winged helix DNA-binding domain"/>
    <property type="match status" value="1"/>
</dbReference>
<comment type="similarity">
    <text evidence="1">Belongs to the LysR transcriptional regulatory family.</text>
</comment>
<dbReference type="GO" id="GO:0003700">
    <property type="term" value="F:DNA-binding transcription factor activity"/>
    <property type="evidence" value="ECO:0007669"/>
    <property type="project" value="InterPro"/>
</dbReference>
<evidence type="ECO:0000256" key="4">
    <source>
        <dbReference type="ARBA" id="ARBA00023163"/>
    </source>
</evidence>
<dbReference type="SUPFAM" id="SSF46785">
    <property type="entry name" value="Winged helix' DNA-binding domain"/>
    <property type="match status" value="1"/>
</dbReference>
<dbReference type="Pfam" id="PF00126">
    <property type="entry name" value="HTH_1"/>
    <property type="match status" value="1"/>
</dbReference>
<accession>A0A562NGC2</accession>
<dbReference type="AlphaFoldDB" id="A0A562NGC2"/>
<dbReference type="FunFam" id="1.10.10.10:FF:000001">
    <property type="entry name" value="LysR family transcriptional regulator"/>
    <property type="match status" value="1"/>
</dbReference>
<feature type="domain" description="HTH lysR-type" evidence="5">
    <location>
        <begin position="10"/>
        <end position="60"/>
    </location>
</feature>
<keyword evidence="7" id="KW-1185">Reference proteome</keyword>
<dbReference type="InterPro" id="IPR005119">
    <property type="entry name" value="LysR_subst-bd"/>
</dbReference>
<dbReference type="SUPFAM" id="SSF53850">
    <property type="entry name" value="Periplasmic binding protein-like II"/>
    <property type="match status" value="1"/>
</dbReference>
<dbReference type="PANTHER" id="PTHR30537:SF5">
    <property type="entry name" value="HTH-TYPE TRANSCRIPTIONAL ACTIVATOR TTDR-RELATED"/>
    <property type="match status" value="1"/>
</dbReference>
<evidence type="ECO:0000256" key="2">
    <source>
        <dbReference type="ARBA" id="ARBA00023015"/>
    </source>
</evidence>
<dbReference type="OrthoDB" id="9813056at2"/>
<gene>
    <name evidence="6" type="ORF">IQ24_03045</name>
</gene>
<dbReference type="InterPro" id="IPR036390">
    <property type="entry name" value="WH_DNA-bd_sf"/>
</dbReference>
<keyword evidence="4" id="KW-0804">Transcription</keyword>
<dbReference type="Proteomes" id="UP000316225">
    <property type="component" value="Unassembled WGS sequence"/>
</dbReference>
<evidence type="ECO:0000259" key="5">
    <source>
        <dbReference type="PROSITE" id="PS50931"/>
    </source>
</evidence>
<dbReference type="RefSeq" id="WP_145399139.1">
    <property type="nucleotide sequence ID" value="NZ_VLKU01000010.1"/>
</dbReference>
<dbReference type="CDD" id="cd08422">
    <property type="entry name" value="PBP2_CrgA_like"/>
    <property type="match status" value="1"/>
</dbReference>
<sequence length="300" mass="33787">MLDHFGDVLAFVRVADTASFTKAADGLGMTRSAVGKCITRLEEGLNTRLVHRTTRSVSLTEEGRLFYDHALRILDEVEDAEAMLDERRYEPKGRLRIDLPVAFGRIHVMPVVRRFLAQWPDLEADVTFSDDYRDLVCEGIDIAIRIGGPTESGLIRRVLAPHRFVICAAPEYLERKGVPRTLEDLQHHDKVVFTQVNCGVPWRVRIGATPRDVEVRGTLRLSNSEAIRDAALAGFGLVQLGAFLVGEDIRHGRLIPVLEQFAAEQPPICAVYPTRRHVSPKVRRFVEMLCAEWSGERPWG</sequence>
<dbReference type="PROSITE" id="PS50931">
    <property type="entry name" value="HTH_LYSR"/>
    <property type="match status" value="1"/>
</dbReference>
<dbReference type="Gene3D" id="3.40.190.290">
    <property type="match status" value="1"/>
</dbReference>
<evidence type="ECO:0000256" key="1">
    <source>
        <dbReference type="ARBA" id="ARBA00009437"/>
    </source>
</evidence>
<dbReference type="InterPro" id="IPR000847">
    <property type="entry name" value="LysR_HTH_N"/>
</dbReference>
<proteinExistence type="inferred from homology"/>
<evidence type="ECO:0000313" key="6">
    <source>
        <dbReference type="EMBL" id="TWI31187.1"/>
    </source>
</evidence>
<dbReference type="InterPro" id="IPR036388">
    <property type="entry name" value="WH-like_DNA-bd_sf"/>
</dbReference>
<evidence type="ECO:0000313" key="7">
    <source>
        <dbReference type="Proteomes" id="UP000316225"/>
    </source>
</evidence>
<keyword evidence="2" id="KW-0805">Transcription regulation</keyword>
<keyword evidence="3 6" id="KW-0238">DNA-binding</keyword>
<dbReference type="PANTHER" id="PTHR30537">
    <property type="entry name" value="HTH-TYPE TRANSCRIPTIONAL REGULATOR"/>
    <property type="match status" value="1"/>
</dbReference>
<dbReference type="InterPro" id="IPR058163">
    <property type="entry name" value="LysR-type_TF_proteobact-type"/>
</dbReference>
<organism evidence="6 7">
    <name type="scientific">Paracoccus sulfuroxidans</name>
    <dbReference type="NCBI Taxonomy" id="384678"/>
    <lineage>
        <taxon>Bacteria</taxon>
        <taxon>Pseudomonadati</taxon>
        <taxon>Pseudomonadota</taxon>
        <taxon>Alphaproteobacteria</taxon>
        <taxon>Rhodobacterales</taxon>
        <taxon>Paracoccaceae</taxon>
        <taxon>Paracoccus</taxon>
    </lineage>
</organism>
<dbReference type="GO" id="GO:0043565">
    <property type="term" value="F:sequence-specific DNA binding"/>
    <property type="evidence" value="ECO:0007669"/>
    <property type="project" value="TreeGrafter"/>
</dbReference>
<dbReference type="GO" id="GO:0006351">
    <property type="term" value="P:DNA-templated transcription"/>
    <property type="evidence" value="ECO:0007669"/>
    <property type="project" value="TreeGrafter"/>
</dbReference>
<dbReference type="FunFam" id="3.40.190.290:FF:000001">
    <property type="entry name" value="Transcriptional regulator, LysR family"/>
    <property type="match status" value="1"/>
</dbReference>
<comment type="caution">
    <text evidence="6">The sequence shown here is derived from an EMBL/GenBank/DDBJ whole genome shotgun (WGS) entry which is preliminary data.</text>
</comment>
<protein>
    <submittedName>
        <fullName evidence="6">DNA-binding transcriptional LysR family regulator</fullName>
    </submittedName>
</protein>
<reference evidence="6 7" key="1">
    <citation type="journal article" date="2015" name="Stand. Genomic Sci.">
        <title>Genomic Encyclopedia of Bacterial and Archaeal Type Strains, Phase III: the genomes of soil and plant-associated and newly described type strains.</title>
        <authorList>
            <person name="Whitman W.B."/>
            <person name="Woyke T."/>
            <person name="Klenk H.P."/>
            <person name="Zhou Y."/>
            <person name="Lilburn T.G."/>
            <person name="Beck B.J."/>
            <person name="De Vos P."/>
            <person name="Vandamme P."/>
            <person name="Eisen J.A."/>
            <person name="Garrity G."/>
            <person name="Hugenholtz P."/>
            <person name="Kyrpides N.C."/>
        </authorList>
    </citation>
    <scope>NUCLEOTIDE SEQUENCE [LARGE SCALE GENOMIC DNA]</scope>
    <source>
        <strain evidence="6 7">CGMCC 1.5364</strain>
    </source>
</reference>
<dbReference type="Pfam" id="PF03466">
    <property type="entry name" value="LysR_substrate"/>
    <property type="match status" value="1"/>
</dbReference>
<dbReference type="EMBL" id="VLKU01000010">
    <property type="protein sequence ID" value="TWI31187.1"/>
    <property type="molecule type" value="Genomic_DNA"/>
</dbReference>